<name>A0ACA9RDN5_9GLOM</name>
<accession>A0ACA9RDN5</accession>
<proteinExistence type="predicted"/>
<gene>
    <name evidence="1" type="ORF">RPERSI_LOCUS18887</name>
</gene>
<dbReference type="Proteomes" id="UP000789920">
    <property type="component" value="Unassembled WGS sequence"/>
</dbReference>
<comment type="caution">
    <text evidence="1">The sequence shown here is derived from an EMBL/GenBank/DDBJ whole genome shotgun (WGS) entry which is preliminary data.</text>
</comment>
<evidence type="ECO:0000313" key="1">
    <source>
        <dbReference type="EMBL" id="CAG8789415.1"/>
    </source>
</evidence>
<feature type="non-terminal residue" evidence="1">
    <location>
        <position position="1"/>
    </location>
</feature>
<evidence type="ECO:0000313" key="2">
    <source>
        <dbReference type="Proteomes" id="UP000789920"/>
    </source>
</evidence>
<sequence length="41" mass="4808">FVEDLMMDNEDLEENVFNNLFSDNELITYDENECIDICGDS</sequence>
<protein>
    <submittedName>
        <fullName evidence="1">17937_t:CDS:1</fullName>
    </submittedName>
</protein>
<reference evidence="1" key="1">
    <citation type="submission" date="2021-06" db="EMBL/GenBank/DDBJ databases">
        <authorList>
            <person name="Kallberg Y."/>
            <person name="Tangrot J."/>
            <person name="Rosling A."/>
        </authorList>
    </citation>
    <scope>NUCLEOTIDE SEQUENCE</scope>
    <source>
        <strain evidence="1">MA461A</strain>
    </source>
</reference>
<dbReference type="EMBL" id="CAJVQC010050701">
    <property type="protein sequence ID" value="CAG8789415.1"/>
    <property type="molecule type" value="Genomic_DNA"/>
</dbReference>
<organism evidence="1 2">
    <name type="scientific">Racocetra persica</name>
    <dbReference type="NCBI Taxonomy" id="160502"/>
    <lineage>
        <taxon>Eukaryota</taxon>
        <taxon>Fungi</taxon>
        <taxon>Fungi incertae sedis</taxon>
        <taxon>Mucoromycota</taxon>
        <taxon>Glomeromycotina</taxon>
        <taxon>Glomeromycetes</taxon>
        <taxon>Diversisporales</taxon>
        <taxon>Gigasporaceae</taxon>
        <taxon>Racocetra</taxon>
    </lineage>
</organism>
<keyword evidence="2" id="KW-1185">Reference proteome</keyword>